<dbReference type="EMBL" id="CAJOBA010000216">
    <property type="protein sequence ID" value="CAF3514411.1"/>
    <property type="molecule type" value="Genomic_DNA"/>
</dbReference>
<comment type="catalytic activity">
    <reaction evidence="11">
        <text>pyridoxal + ATP = pyridoxal 5'-phosphate + ADP + H(+)</text>
        <dbReference type="Rhea" id="RHEA:10224"/>
        <dbReference type="ChEBI" id="CHEBI:15378"/>
        <dbReference type="ChEBI" id="CHEBI:17310"/>
        <dbReference type="ChEBI" id="CHEBI:30616"/>
        <dbReference type="ChEBI" id="CHEBI:456216"/>
        <dbReference type="ChEBI" id="CHEBI:597326"/>
        <dbReference type="EC" id="2.7.1.35"/>
    </reaction>
</comment>
<dbReference type="GO" id="GO:0005829">
    <property type="term" value="C:cytosol"/>
    <property type="evidence" value="ECO:0007669"/>
    <property type="project" value="TreeGrafter"/>
</dbReference>
<evidence type="ECO:0000256" key="2">
    <source>
        <dbReference type="ARBA" id="ARBA00022723"/>
    </source>
</evidence>
<dbReference type="PANTHER" id="PTHR20858:SF19">
    <property type="entry name" value="PYRIDOXINE KINASE"/>
    <property type="match status" value="1"/>
</dbReference>
<comment type="caution">
    <text evidence="14">The sequence shown here is derived from an EMBL/GenBank/DDBJ whole genome shotgun (WGS) entry which is preliminary data.</text>
</comment>
<keyword evidence="5" id="KW-0067">ATP-binding</keyword>
<dbReference type="EMBL" id="CAJNOQ010001097">
    <property type="protein sequence ID" value="CAF0867708.1"/>
    <property type="molecule type" value="Genomic_DNA"/>
</dbReference>
<evidence type="ECO:0000256" key="6">
    <source>
        <dbReference type="ARBA" id="ARBA00022842"/>
    </source>
</evidence>
<evidence type="ECO:0000256" key="5">
    <source>
        <dbReference type="ARBA" id="ARBA00022840"/>
    </source>
</evidence>
<dbReference type="Proteomes" id="UP000681722">
    <property type="component" value="Unassembled WGS sequence"/>
</dbReference>
<dbReference type="Gene3D" id="3.40.1190.20">
    <property type="match status" value="1"/>
</dbReference>
<evidence type="ECO:0000313" key="15">
    <source>
        <dbReference type="EMBL" id="CAF3514411.1"/>
    </source>
</evidence>
<proteinExistence type="predicted"/>
<evidence type="ECO:0000256" key="8">
    <source>
        <dbReference type="ARBA" id="ARBA00042348"/>
    </source>
</evidence>
<sequence length="270" mass="29425">MHKVVTIAGSDTSGGAGILADVKVFQKHRLYPMTILTSIVTQTSSEWKHEVHPVDIIIIEKQMDTVFDGIGGIDAIKTGLLPTTETIECVARKLSVLVKAKKVKYIVIDPVMKCKGDEQSENDLLNTKQIVDAYIKYLLPLATVVTPNLFEAGQLAKTQTPTTVDDMKNAAKTIYEYGVKNVIIKGGGDSKKSVNLLYDGKNFDLIEGEYVDTKCTHGTGCVFSACITAQLANGKTNIQDAVRSAKEYVANALKKTSFKVNDHVGTMTHE</sequence>
<dbReference type="NCBIfam" id="TIGR00097">
    <property type="entry name" value="HMP-P_kinase"/>
    <property type="match status" value="1"/>
</dbReference>
<reference evidence="14" key="1">
    <citation type="submission" date="2021-02" db="EMBL/GenBank/DDBJ databases">
        <authorList>
            <person name="Nowell W R."/>
        </authorList>
    </citation>
    <scope>NUCLEOTIDE SEQUENCE</scope>
</reference>
<dbReference type="GO" id="GO:0046872">
    <property type="term" value="F:metal ion binding"/>
    <property type="evidence" value="ECO:0007669"/>
    <property type="project" value="UniProtKB-KW"/>
</dbReference>
<keyword evidence="1" id="KW-0808">Transferase</keyword>
<dbReference type="CDD" id="cd01169">
    <property type="entry name" value="HMPP_kinase"/>
    <property type="match status" value="1"/>
</dbReference>
<dbReference type="FunFam" id="3.40.1190.20:FF:000003">
    <property type="entry name" value="Phosphomethylpyrimidine kinase ThiD"/>
    <property type="match status" value="1"/>
</dbReference>
<dbReference type="Proteomes" id="UP000663829">
    <property type="component" value="Unassembled WGS sequence"/>
</dbReference>
<dbReference type="GO" id="GO:0009228">
    <property type="term" value="P:thiamine biosynthetic process"/>
    <property type="evidence" value="ECO:0007669"/>
    <property type="project" value="InterPro"/>
</dbReference>
<evidence type="ECO:0000256" key="11">
    <source>
        <dbReference type="ARBA" id="ARBA00049293"/>
    </source>
</evidence>
<evidence type="ECO:0000313" key="16">
    <source>
        <dbReference type="EMBL" id="CAF3655170.1"/>
    </source>
</evidence>
<keyword evidence="6" id="KW-0460">Magnesium</keyword>
<gene>
    <name evidence="14" type="ORF">GPM918_LOCUS6930</name>
    <name evidence="13" type="ORF">OVA965_LOCUS1233</name>
    <name evidence="16" type="ORF">SRO942_LOCUS6930</name>
    <name evidence="15" type="ORF">TMI583_LOCUS1234</name>
</gene>
<dbReference type="GO" id="GO:0008972">
    <property type="term" value="F:phosphomethylpyrimidine kinase activity"/>
    <property type="evidence" value="ECO:0007669"/>
    <property type="project" value="InterPro"/>
</dbReference>
<dbReference type="GO" id="GO:0005524">
    <property type="term" value="F:ATP binding"/>
    <property type="evidence" value="ECO:0007669"/>
    <property type="project" value="UniProtKB-KW"/>
</dbReference>
<dbReference type="OrthoDB" id="10028886at2759"/>
<dbReference type="Proteomes" id="UP000677228">
    <property type="component" value="Unassembled WGS sequence"/>
</dbReference>
<keyword evidence="3" id="KW-0547">Nucleotide-binding</keyword>
<dbReference type="EMBL" id="CAJNOK010000216">
    <property type="protein sequence ID" value="CAF0737536.1"/>
    <property type="molecule type" value="Genomic_DNA"/>
</dbReference>
<protein>
    <recommendedName>
        <fullName evidence="8">PN/PL/PM kinase</fullName>
    </recommendedName>
    <alternativeName>
        <fullName evidence="9">Pyridoxal kinase</fullName>
    </alternativeName>
    <alternativeName>
        <fullName evidence="7">Pyridoxamine kinase</fullName>
    </alternativeName>
    <alternativeName>
        <fullName evidence="10">Vitamin B6 kinase</fullName>
    </alternativeName>
</protein>
<evidence type="ECO:0000256" key="7">
    <source>
        <dbReference type="ARBA" id="ARBA00042307"/>
    </source>
</evidence>
<dbReference type="Proteomes" id="UP000682733">
    <property type="component" value="Unassembled WGS sequence"/>
</dbReference>
<evidence type="ECO:0000256" key="1">
    <source>
        <dbReference type="ARBA" id="ARBA00022679"/>
    </source>
</evidence>
<name>A0A813XJA1_9BILA</name>
<dbReference type="InterPro" id="IPR004399">
    <property type="entry name" value="HMP/HMP-P_kinase_dom"/>
</dbReference>
<dbReference type="PANTHER" id="PTHR20858">
    <property type="entry name" value="PHOSPHOMETHYLPYRIMIDINE KINASE"/>
    <property type="match status" value="1"/>
</dbReference>
<evidence type="ECO:0000256" key="3">
    <source>
        <dbReference type="ARBA" id="ARBA00022741"/>
    </source>
</evidence>
<dbReference type="EMBL" id="CAJOBC010001097">
    <property type="protein sequence ID" value="CAF3655170.1"/>
    <property type="molecule type" value="Genomic_DNA"/>
</dbReference>
<dbReference type="InterPro" id="IPR013749">
    <property type="entry name" value="PM/HMP-P_kinase-1"/>
</dbReference>
<evidence type="ECO:0000256" key="10">
    <source>
        <dbReference type="ARBA" id="ARBA00042531"/>
    </source>
</evidence>
<dbReference type="SUPFAM" id="SSF53613">
    <property type="entry name" value="Ribokinase-like"/>
    <property type="match status" value="1"/>
</dbReference>
<evidence type="ECO:0000313" key="17">
    <source>
        <dbReference type="Proteomes" id="UP000663829"/>
    </source>
</evidence>
<accession>A0A813XJA1</accession>
<evidence type="ECO:0000256" key="9">
    <source>
        <dbReference type="ARBA" id="ARBA00042396"/>
    </source>
</evidence>
<keyword evidence="17" id="KW-1185">Reference proteome</keyword>
<dbReference type="GO" id="GO:0008902">
    <property type="term" value="F:hydroxymethylpyrimidine kinase activity"/>
    <property type="evidence" value="ECO:0007669"/>
    <property type="project" value="TreeGrafter"/>
</dbReference>
<organism evidence="14 17">
    <name type="scientific">Didymodactylos carnosus</name>
    <dbReference type="NCBI Taxonomy" id="1234261"/>
    <lineage>
        <taxon>Eukaryota</taxon>
        <taxon>Metazoa</taxon>
        <taxon>Spiralia</taxon>
        <taxon>Gnathifera</taxon>
        <taxon>Rotifera</taxon>
        <taxon>Eurotatoria</taxon>
        <taxon>Bdelloidea</taxon>
        <taxon>Philodinida</taxon>
        <taxon>Philodinidae</taxon>
        <taxon>Didymodactylos</taxon>
    </lineage>
</organism>
<evidence type="ECO:0000256" key="4">
    <source>
        <dbReference type="ARBA" id="ARBA00022777"/>
    </source>
</evidence>
<keyword evidence="4" id="KW-0418">Kinase</keyword>
<feature type="domain" description="Pyridoxamine kinase/Phosphomethylpyrimidine kinase" evidence="12">
    <location>
        <begin position="11"/>
        <end position="266"/>
    </location>
</feature>
<dbReference type="Pfam" id="PF08543">
    <property type="entry name" value="Phos_pyr_kin"/>
    <property type="match status" value="1"/>
</dbReference>
<dbReference type="InterPro" id="IPR029056">
    <property type="entry name" value="Ribokinase-like"/>
</dbReference>
<evidence type="ECO:0000313" key="13">
    <source>
        <dbReference type="EMBL" id="CAF0737536.1"/>
    </source>
</evidence>
<evidence type="ECO:0000313" key="14">
    <source>
        <dbReference type="EMBL" id="CAF0867708.1"/>
    </source>
</evidence>
<dbReference type="AlphaFoldDB" id="A0A813XJA1"/>
<dbReference type="GO" id="GO:0008478">
    <property type="term" value="F:pyridoxal kinase activity"/>
    <property type="evidence" value="ECO:0007669"/>
    <property type="project" value="UniProtKB-EC"/>
</dbReference>
<evidence type="ECO:0000259" key="12">
    <source>
        <dbReference type="Pfam" id="PF08543"/>
    </source>
</evidence>
<keyword evidence="2" id="KW-0479">Metal-binding</keyword>